<evidence type="ECO:0000313" key="3">
    <source>
        <dbReference type="EMBL" id="AXX94856.1"/>
    </source>
</evidence>
<evidence type="ECO:0000313" key="4">
    <source>
        <dbReference type="EMBL" id="RXI30545.1"/>
    </source>
</evidence>
<dbReference type="OrthoDB" id="5343354at2"/>
<dbReference type="PANTHER" id="PTHR43214">
    <property type="entry name" value="TWO-COMPONENT RESPONSE REGULATOR"/>
    <property type="match status" value="1"/>
</dbReference>
<dbReference type="EMBL" id="CP032097">
    <property type="protein sequence ID" value="AXX94856.1"/>
    <property type="molecule type" value="Genomic_DNA"/>
</dbReference>
<dbReference type="InterPro" id="IPR039420">
    <property type="entry name" value="WalR-like"/>
</dbReference>
<dbReference type="Gene3D" id="3.40.50.2300">
    <property type="match status" value="1"/>
</dbReference>
<dbReference type="SUPFAM" id="SSF46894">
    <property type="entry name" value="C-terminal effector domain of the bipartite response regulators"/>
    <property type="match status" value="1"/>
</dbReference>
<dbReference type="GO" id="GO:0006355">
    <property type="term" value="P:regulation of DNA-templated transcription"/>
    <property type="evidence" value="ECO:0007669"/>
    <property type="project" value="InterPro"/>
</dbReference>
<dbReference type="SMART" id="SM00421">
    <property type="entry name" value="HTH_LUXR"/>
    <property type="match status" value="1"/>
</dbReference>
<reference evidence="4 6" key="1">
    <citation type="submission" date="2017-09" db="EMBL/GenBank/DDBJ databases">
        <title>Genomics of the genus Arcobacter.</title>
        <authorList>
            <person name="Perez-Cataluna A."/>
            <person name="Figueras M.J."/>
            <person name="Salas-Masso N."/>
        </authorList>
    </citation>
    <scope>NUCLEOTIDE SEQUENCE [LARGE SCALE GENOMIC DNA]</scope>
    <source>
        <strain evidence="4 6">CECT 7837</strain>
    </source>
</reference>
<keyword evidence="1 3" id="KW-0238">DNA-binding</keyword>
<evidence type="ECO:0000256" key="1">
    <source>
        <dbReference type="ARBA" id="ARBA00023125"/>
    </source>
</evidence>
<name>A0A347U7M8_9BACT</name>
<dbReference type="InterPro" id="IPR000792">
    <property type="entry name" value="Tscrpt_reg_LuxR_C"/>
</dbReference>
<dbReference type="PRINTS" id="PR00038">
    <property type="entry name" value="HTHLUXR"/>
</dbReference>
<sequence>MIYIYGNDLNLIDRYNNSLRNFNYKIIDNTQFSLVKSEDIMIISNINFEKESNLEIIENLNQEGVRIIILDPVPTFEKGRSFISMGIKAYANMMINDIHLKDVIDSVKDGNIWLYPEFINTLVSNMSLPKKIKNADQILNILTDREKEVALLVLEKLPYSVISEKLNISIRTVKAHTKNIYEKFNVSNRLAFILRFS</sequence>
<dbReference type="PANTHER" id="PTHR43214:SF43">
    <property type="entry name" value="TWO-COMPONENT RESPONSE REGULATOR"/>
    <property type="match status" value="1"/>
</dbReference>
<dbReference type="InterPro" id="IPR016032">
    <property type="entry name" value="Sig_transdc_resp-reg_C-effctor"/>
</dbReference>
<proteinExistence type="predicted"/>
<evidence type="ECO:0000313" key="5">
    <source>
        <dbReference type="Proteomes" id="UP000262582"/>
    </source>
</evidence>
<evidence type="ECO:0000313" key="6">
    <source>
        <dbReference type="Proteomes" id="UP000290588"/>
    </source>
</evidence>
<keyword evidence="5" id="KW-1185">Reference proteome</keyword>
<dbReference type="CDD" id="cd06170">
    <property type="entry name" value="LuxR_C_like"/>
    <property type="match status" value="1"/>
</dbReference>
<reference evidence="3 5" key="2">
    <citation type="submission" date="2018-08" db="EMBL/GenBank/DDBJ databases">
        <title>Complete genome of the Arcobacter ellisii type strain LMG 26155.</title>
        <authorList>
            <person name="Miller W.G."/>
            <person name="Yee E."/>
            <person name="Bono J.L."/>
        </authorList>
    </citation>
    <scope>NUCLEOTIDE SEQUENCE [LARGE SCALE GENOMIC DNA]</scope>
    <source>
        <strain evidence="3 5">LMG 26155</strain>
    </source>
</reference>
<dbReference type="AlphaFoldDB" id="A0A347U7M8"/>
<gene>
    <name evidence="3" type="ORF">AELL_1188</name>
    <name evidence="4" type="ORF">CP962_07190</name>
</gene>
<accession>A0A347U7M8</accession>
<protein>
    <submittedName>
        <fullName evidence="3">DNA-binding response regulator, NarL/FixJ family</fullName>
    </submittedName>
</protein>
<dbReference type="KEGG" id="aell:AELL_1188"/>
<dbReference type="Proteomes" id="UP000290588">
    <property type="component" value="Unassembled WGS sequence"/>
</dbReference>
<dbReference type="Proteomes" id="UP000262582">
    <property type="component" value="Chromosome"/>
</dbReference>
<feature type="domain" description="HTH luxR-type" evidence="2">
    <location>
        <begin position="135"/>
        <end position="197"/>
    </location>
</feature>
<dbReference type="EMBL" id="NXIG01000006">
    <property type="protein sequence ID" value="RXI30545.1"/>
    <property type="molecule type" value="Genomic_DNA"/>
</dbReference>
<organism evidence="4 6">
    <name type="scientific">Arcobacter ellisii</name>
    <dbReference type="NCBI Taxonomy" id="913109"/>
    <lineage>
        <taxon>Bacteria</taxon>
        <taxon>Pseudomonadati</taxon>
        <taxon>Campylobacterota</taxon>
        <taxon>Epsilonproteobacteria</taxon>
        <taxon>Campylobacterales</taxon>
        <taxon>Arcobacteraceae</taxon>
        <taxon>Arcobacter</taxon>
    </lineage>
</organism>
<dbReference type="PROSITE" id="PS50043">
    <property type="entry name" value="HTH_LUXR_2"/>
    <property type="match status" value="1"/>
</dbReference>
<dbReference type="Pfam" id="PF00196">
    <property type="entry name" value="GerE"/>
    <property type="match status" value="1"/>
</dbReference>
<evidence type="ECO:0000259" key="2">
    <source>
        <dbReference type="PROSITE" id="PS50043"/>
    </source>
</evidence>
<dbReference type="GO" id="GO:0003677">
    <property type="term" value="F:DNA binding"/>
    <property type="evidence" value="ECO:0007669"/>
    <property type="project" value="UniProtKB-KW"/>
</dbReference>
<dbReference type="RefSeq" id="WP_118917064.1">
    <property type="nucleotide sequence ID" value="NZ_CP032097.1"/>
</dbReference>